<evidence type="ECO:0000256" key="1">
    <source>
        <dbReference type="ARBA" id="ARBA00022729"/>
    </source>
</evidence>
<sequence length="171" mass="19467">MKVLMKTTVAAALLSTAFFANAAEAQQKIGFVSMQNVFQQLPQAQQISERLQQEFADDFAALEKMTTELQGLQEKAERDAQIMSPTERLEISREIEMLETRRQLKYKALREDSERRQQEERNKLMRDIVREAQTVAQAEGYDMVLNDGSVLYAGEELDLTDEVIAKMTGGN</sequence>
<dbReference type="InterPro" id="IPR024930">
    <property type="entry name" value="Skp_dom_sf"/>
</dbReference>
<dbReference type="Proteomes" id="UP000287198">
    <property type="component" value="Unassembled WGS sequence"/>
</dbReference>
<comment type="caution">
    <text evidence="5">The sequence shown here is derived from an EMBL/GenBank/DDBJ whole genome shotgun (WGS) entry which is preliminary data.</text>
</comment>
<keyword evidence="6" id="KW-1185">Reference proteome</keyword>
<dbReference type="InterPro" id="IPR005632">
    <property type="entry name" value="Chaperone_Skp"/>
</dbReference>
<name>A0A432Y065_9GAMM</name>
<dbReference type="PIRSF" id="PIRSF002094">
    <property type="entry name" value="OMP26_Skp"/>
    <property type="match status" value="1"/>
</dbReference>
<dbReference type="GO" id="GO:0050821">
    <property type="term" value="P:protein stabilization"/>
    <property type="evidence" value="ECO:0007669"/>
    <property type="project" value="TreeGrafter"/>
</dbReference>
<feature type="signal peptide" evidence="4">
    <location>
        <begin position="1"/>
        <end position="22"/>
    </location>
</feature>
<feature type="coiled-coil region" evidence="3">
    <location>
        <begin position="34"/>
        <end position="82"/>
    </location>
</feature>
<dbReference type="RefSeq" id="WP_126761620.1">
    <property type="nucleotide sequence ID" value="NZ_JBHLTZ010000004.1"/>
</dbReference>
<organism evidence="5 6">
    <name type="scientific">Pseudidiomarina halophila</name>
    <dbReference type="NCBI Taxonomy" id="1449799"/>
    <lineage>
        <taxon>Bacteria</taxon>
        <taxon>Pseudomonadati</taxon>
        <taxon>Pseudomonadota</taxon>
        <taxon>Gammaproteobacteria</taxon>
        <taxon>Alteromonadales</taxon>
        <taxon>Idiomarinaceae</taxon>
        <taxon>Pseudidiomarina</taxon>
    </lineage>
</organism>
<dbReference type="PANTHER" id="PTHR35089">
    <property type="entry name" value="CHAPERONE PROTEIN SKP"/>
    <property type="match status" value="1"/>
</dbReference>
<dbReference type="Gene3D" id="3.30.910.20">
    <property type="entry name" value="Skp domain"/>
    <property type="match status" value="1"/>
</dbReference>
<dbReference type="EMBL" id="PIPW01000001">
    <property type="protein sequence ID" value="RUO54332.1"/>
    <property type="molecule type" value="Genomic_DNA"/>
</dbReference>
<dbReference type="GO" id="GO:0051082">
    <property type="term" value="F:unfolded protein binding"/>
    <property type="evidence" value="ECO:0007669"/>
    <property type="project" value="InterPro"/>
</dbReference>
<gene>
    <name evidence="5" type="ORF">CWI69_02630</name>
</gene>
<feature type="chain" id="PRO_5018990292" evidence="4">
    <location>
        <begin position="23"/>
        <end position="171"/>
    </location>
</feature>
<dbReference type="OrthoDB" id="5624238at2"/>
<dbReference type="Pfam" id="PF03938">
    <property type="entry name" value="OmpH"/>
    <property type="match status" value="1"/>
</dbReference>
<dbReference type="PANTHER" id="PTHR35089:SF1">
    <property type="entry name" value="CHAPERONE PROTEIN SKP"/>
    <property type="match status" value="1"/>
</dbReference>
<dbReference type="GO" id="GO:0005829">
    <property type="term" value="C:cytosol"/>
    <property type="evidence" value="ECO:0007669"/>
    <property type="project" value="TreeGrafter"/>
</dbReference>
<reference evidence="6" key="1">
    <citation type="journal article" date="2018" name="Front. Microbiol.">
        <title>Genome-Based Analysis Reveals the Taxonomy and Diversity of the Family Idiomarinaceae.</title>
        <authorList>
            <person name="Liu Y."/>
            <person name="Lai Q."/>
            <person name="Shao Z."/>
        </authorList>
    </citation>
    <scope>NUCLEOTIDE SEQUENCE [LARGE SCALE GENOMIC DNA]</scope>
    <source>
        <strain evidence="6">BH195</strain>
    </source>
</reference>
<evidence type="ECO:0000256" key="4">
    <source>
        <dbReference type="SAM" id="SignalP"/>
    </source>
</evidence>
<dbReference type="SMART" id="SM00935">
    <property type="entry name" value="OmpH"/>
    <property type="match status" value="1"/>
</dbReference>
<dbReference type="AlphaFoldDB" id="A0A432Y065"/>
<dbReference type="SUPFAM" id="SSF111384">
    <property type="entry name" value="OmpH-like"/>
    <property type="match status" value="1"/>
</dbReference>
<keyword evidence="1 4" id="KW-0732">Signal</keyword>
<evidence type="ECO:0000313" key="6">
    <source>
        <dbReference type="Proteomes" id="UP000287198"/>
    </source>
</evidence>
<comment type="similarity">
    <text evidence="2">Belongs to the skp family.</text>
</comment>
<protein>
    <submittedName>
        <fullName evidence="5">Molecular chaperone</fullName>
    </submittedName>
</protein>
<accession>A0A432Y065</accession>
<keyword evidence="3" id="KW-0175">Coiled coil</keyword>
<evidence type="ECO:0000313" key="5">
    <source>
        <dbReference type="EMBL" id="RUO54332.1"/>
    </source>
</evidence>
<evidence type="ECO:0000256" key="2">
    <source>
        <dbReference type="PIRNR" id="PIRNR002094"/>
    </source>
</evidence>
<proteinExistence type="inferred from homology"/>
<evidence type="ECO:0000256" key="3">
    <source>
        <dbReference type="SAM" id="Coils"/>
    </source>
</evidence>